<keyword evidence="3" id="KW-0067">ATP-binding</keyword>
<gene>
    <name evidence="3" type="ORF">HZZ13_05550</name>
</gene>
<evidence type="ECO:0000313" key="3">
    <source>
        <dbReference type="EMBL" id="MBH5397258.1"/>
    </source>
</evidence>
<dbReference type="SUPFAM" id="SSF52540">
    <property type="entry name" value="P-loop containing nucleoside triphosphate hydrolases"/>
    <property type="match status" value="1"/>
</dbReference>
<protein>
    <submittedName>
        <fullName evidence="3">ATP-binding protein</fullName>
    </submittedName>
</protein>
<proteinExistence type="predicted"/>
<evidence type="ECO:0000313" key="4">
    <source>
        <dbReference type="Proteomes" id="UP000807370"/>
    </source>
</evidence>
<dbReference type="InterPro" id="IPR049945">
    <property type="entry name" value="AAA_22"/>
</dbReference>
<dbReference type="RefSeq" id="WP_197958644.1">
    <property type="nucleotide sequence ID" value="NZ_JACCHP010000003.1"/>
</dbReference>
<organism evidence="3 4">
    <name type="scientific">Bradyrhizobium agreste</name>
    <dbReference type="NCBI Taxonomy" id="2751811"/>
    <lineage>
        <taxon>Bacteria</taxon>
        <taxon>Pseudomonadati</taxon>
        <taxon>Pseudomonadota</taxon>
        <taxon>Alphaproteobacteria</taxon>
        <taxon>Hyphomicrobiales</taxon>
        <taxon>Nitrobacteraceae</taxon>
        <taxon>Bradyrhizobium</taxon>
    </lineage>
</organism>
<reference evidence="3 4" key="1">
    <citation type="submission" date="2020-07" db="EMBL/GenBank/DDBJ databases">
        <title>Bradyrhizobium diversity isolated from nodules of indigenous legumes of Western Australia.</title>
        <authorList>
            <person name="Klepa M.S."/>
        </authorList>
    </citation>
    <scope>NUCLEOTIDE SEQUENCE [LARGE SCALE GENOMIC DNA]</scope>
    <source>
        <strain evidence="3 4">CNPSo 4010</strain>
    </source>
</reference>
<feature type="region of interest" description="Disordered" evidence="1">
    <location>
        <begin position="334"/>
        <end position="355"/>
    </location>
</feature>
<dbReference type="GO" id="GO:0005524">
    <property type="term" value="F:ATP binding"/>
    <property type="evidence" value="ECO:0007669"/>
    <property type="project" value="UniProtKB-KW"/>
</dbReference>
<dbReference type="Gene3D" id="3.40.50.300">
    <property type="entry name" value="P-loop containing nucleotide triphosphate hydrolases"/>
    <property type="match status" value="1"/>
</dbReference>
<dbReference type="Proteomes" id="UP000807370">
    <property type="component" value="Unassembled WGS sequence"/>
</dbReference>
<keyword evidence="3" id="KW-0547">Nucleotide-binding</keyword>
<sequence length="355" mass="38210">MSTKMTIMTMPIERLENPHPHPAFAKVCAALDALHIDLGDQCRVVDRLRALVERGPRKHILVIEGPGGVGKTRSIDVANGTIQSMEVAALPVNICRVRCTGTTNASVLGELICLDLRVPPSGLGNPARLASYIQIQMPKKGRQLLIVDNSHFLDQEGRSGEGVLRILGSVIASGAASVALVGRENTSAIGKRLKEVVAQTMEVVTVEPLKYENGQDLDAIKAFLGLLADGLKPALAGSGVELKLHTDDMAKRFWAGAWGVEGLMITLVLETLRAVLEGPALQTSSYLIGKDDFAEAWRVFAASETPLTFNPFSRHDAPTLGEIEQARARVKQKAEEQNSVVLPKAPRGPGARIWS</sequence>
<accession>A0ABS0PJ83</accession>
<comment type="caution">
    <text evidence="3">The sequence shown here is derived from an EMBL/GenBank/DDBJ whole genome shotgun (WGS) entry which is preliminary data.</text>
</comment>
<dbReference type="Pfam" id="PF13401">
    <property type="entry name" value="AAA_22"/>
    <property type="match status" value="1"/>
</dbReference>
<evidence type="ECO:0000259" key="2">
    <source>
        <dbReference type="Pfam" id="PF13401"/>
    </source>
</evidence>
<name>A0ABS0PJ83_9BRAD</name>
<evidence type="ECO:0000256" key="1">
    <source>
        <dbReference type="SAM" id="MobiDB-lite"/>
    </source>
</evidence>
<dbReference type="InterPro" id="IPR027417">
    <property type="entry name" value="P-loop_NTPase"/>
</dbReference>
<keyword evidence="4" id="KW-1185">Reference proteome</keyword>
<dbReference type="EMBL" id="JACCHP010000003">
    <property type="protein sequence ID" value="MBH5397258.1"/>
    <property type="molecule type" value="Genomic_DNA"/>
</dbReference>
<feature type="domain" description="ORC1/DEAH AAA+ ATPase" evidence="2">
    <location>
        <begin position="58"/>
        <end position="184"/>
    </location>
</feature>